<sequence length="57" mass="6822">MEKRKMTKEEKKTDWKAFVEKLKSLPPEKLSKAARWVLAQEEKPQEETYIDMKAVLK</sequence>
<protein>
    <submittedName>
        <fullName evidence="1">Uncharacterized protein</fullName>
    </submittedName>
</protein>
<dbReference type="Proteomes" id="UP000712007">
    <property type="component" value="Unassembled WGS sequence"/>
</dbReference>
<reference evidence="1" key="2">
    <citation type="journal article" date="2021" name="PeerJ">
        <title>Extensive microbial diversity within the chicken gut microbiome revealed by metagenomics and culture.</title>
        <authorList>
            <person name="Gilroy R."/>
            <person name="Ravi A."/>
            <person name="Getino M."/>
            <person name="Pursley I."/>
            <person name="Horton D.L."/>
            <person name="Alikhan N.F."/>
            <person name="Baker D."/>
            <person name="Gharbi K."/>
            <person name="Hall N."/>
            <person name="Watson M."/>
            <person name="Adriaenssens E.M."/>
            <person name="Foster-Nyarko E."/>
            <person name="Jarju S."/>
            <person name="Secka A."/>
            <person name="Antonio M."/>
            <person name="Oren A."/>
            <person name="Chaudhuri R.R."/>
            <person name="La Ragione R."/>
            <person name="Hildebrand F."/>
            <person name="Pallen M.J."/>
        </authorList>
    </citation>
    <scope>NUCLEOTIDE SEQUENCE</scope>
    <source>
        <strain evidence="1">3924</strain>
    </source>
</reference>
<proteinExistence type="predicted"/>
<evidence type="ECO:0000313" key="1">
    <source>
        <dbReference type="EMBL" id="MBO8440469.1"/>
    </source>
</evidence>
<dbReference type="AlphaFoldDB" id="A0A940DNG7"/>
<name>A0A940DNG7_9BACT</name>
<dbReference type="EMBL" id="JADIMV010000129">
    <property type="protein sequence ID" value="MBO8440469.1"/>
    <property type="molecule type" value="Genomic_DNA"/>
</dbReference>
<organism evidence="1 2">
    <name type="scientific">Candidatus Aphodosoma intestinipullorum</name>
    <dbReference type="NCBI Taxonomy" id="2840674"/>
    <lineage>
        <taxon>Bacteria</taxon>
        <taxon>Pseudomonadati</taxon>
        <taxon>Bacteroidota</taxon>
        <taxon>Bacteroidia</taxon>
        <taxon>Bacteroidales</taxon>
        <taxon>Candidatus Aphodosoma</taxon>
    </lineage>
</organism>
<comment type="caution">
    <text evidence="1">The sequence shown here is derived from an EMBL/GenBank/DDBJ whole genome shotgun (WGS) entry which is preliminary data.</text>
</comment>
<accession>A0A940DNG7</accession>
<gene>
    <name evidence="1" type="ORF">IAC51_07450</name>
</gene>
<reference evidence="1" key="1">
    <citation type="submission" date="2020-10" db="EMBL/GenBank/DDBJ databases">
        <authorList>
            <person name="Gilroy R."/>
        </authorList>
    </citation>
    <scope>NUCLEOTIDE SEQUENCE</scope>
    <source>
        <strain evidence="1">3924</strain>
    </source>
</reference>
<evidence type="ECO:0000313" key="2">
    <source>
        <dbReference type="Proteomes" id="UP000712007"/>
    </source>
</evidence>